<gene>
    <name evidence="3" type="ORF">KX928_23520</name>
</gene>
<organism evidence="3 4">
    <name type="scientific">Roseobacter insulae</name>
    <dbReference type="NCBI Taxonomy" id="2859783"/>
    <lineage>
        <taxon>Bacteria</taxon>
        <taxon>Pseudomonadati</taxon>
        <taxon>Pseudomonadota</taxon>
        <taxon>Alphaproteobacteria</taxon>
        <taxon>Rhodobacterales</taxon>
        <taxon>Roseobacteraceae</taxon>
        <taxon>Roseobacter</taxon>
    </lineage>
</organism>
<dbReference type="Proteomes" id="UP001138661">
    <property type="component" value="Unassembled WGS sequence"/>
</dbReference>
<name>A0A9X1G046_9RHOB</name>
<sequence>MAGLATSKTDEETTQSLINAGLNKPDPKPEPDPVVQPDPVIVQPDPVDPDPVDPDPIPDPIIVQPDPVDPDPTPVVDPVGPPDGNESGPLPVGASATVDVISGRVTTLALEDDDIASVKVMNGLDYGNVTVNPDNTLAVVLTGTTQTANQNFSVQVTHSDGQVTTRDINLDVTQGPQAAGWGVGDFYKLETDENDRTIIEHGENHRKVYMSGDEDALTLEDIAAIEGLETRQINGDFFAANPEYGASEDMALANDAGMKLWSSIAGSKNEPASHWLLMERGYEYDGWKGGYGESELNPMYIGAYGEGDQPVMTTDARIIKAGIKNFVVQDVEFTNGMTILSGENILLEGLSMKGESNFQNLEGITLRDLDVYDVVSETPDRDTWAAHLDRRSGMYLAKSESVLIEDSFFDHNGWADGYDAEGGSTDYGQAPSKFSHNVYLSSTSTDVTFRDNIIMRGAATGAQLRPGGFIEDNVFLDNNGGVMFAGGGSDSVGNYTLFTDNLITSGAHKMSATGQGALTKGVENNAYLSSLVDNVIAHLADPNNAAEQAEKIITHDALKSSFAEPFYDDTIIHNWVGSKNGDPLDANNVNTDGLNLNTLDETTIQNFAADLLGKNTATIKDLADHLRIQADGELDHLVDADLIISFFQAGFGLTPDIRADAETLRFIPNDLGDGVRWDNRLNWSTDDLPGTQDGDSVDLGGNWVYYGGTTTLEDLDFGENGKLFVNNGYLQIDDHISVGEAGATLSIDNAGQFWTDGYTDQDLLRIDIDGGRFANTGLFTGHTEITASDNAQVILASDGADFALNGDSSLHIIGDDTKVGFDGDAGDTGVLLLADDATLGFTAKDGELGEIREFYSGHFNADGSGIQSGVNLGDADLFLDVRELDGIGALAETLISADEVIGSFESLEVLGLGSDRDATITVDYENDTVSLLLSAIGEGSGKQTIRTMGNENDAQSAPELWEALTNGHGIYPDDPVEGIPAEEDVGIDT</sequence>
<evidence type="ECO:0000313" key="3">
    <source>
        <dbReference type="EMBL" id="MBW4710771.1"/>
    </source>
</evidence>
<proteinExistence type="predicted"/>
<feature type="compositionally biased region" description="Low complexity" evidence="1">
    <location>
        <begin position="33"/>
        <end position="45"/>
    </location>
</feature>
<evidence type="ECO:0000313" key="4">
    <source>
        <dbReference type="Proteomes" id="UP001138661"/>
    </source>
</evidence>
<dbReference type="Pfam" id="PF13229">
    <property type="entry name" value="Beta_helix"/>
    <property type="match status" value="1"/>
</dbReference>
<feature type="compositionally biased region" description="Pro residues" evidence="1">
    <location>
        <begin position="70"/>
        <end position="81"/>
    </location>
</feature>
<accession>A0A9X1G046</accession>
<evidence type="ECO:0000259" key="2">
    <source>
        <dbReference type="Pfam" id="PF13229"/>
    </source>
</evidence>
<protein>
    <submittedName>
        <fullName evidence="3">Right-handed parallel beta-helix repeat-containing protein</fullName>
    </submittedName>
</protein>
<feature type="domain" description="Right handed beta helix" evidence="2">
    <location>
        <begin position="390"/>
        <end position="489"/>
    </location>
</feature>
<evidence type="ECO:0000256" key="1">
    <source>
        <dbReference type="SAM" id="MobiDB-lite"/>
    </source>
</evidence>
<keyword evidence="4" id="KW-1185">Reference proteome</keyword>
<reference evidence="3" key="1">
    <citation type="submission" date="2021-07" db="EMBL/GenBank/DDBJ databases">
        <title>Roseobacter insulae sp. nov., isolated from a tidal flat.</title>
        <authorList>
            <person name="Park S."/>
            <person name="Yoon J.-H."/>
        </authorList>
    </citation>
    <scope>NUCLEOTIDE SEQUENCE</scope>
    <source>
        <strain evidence="3">YSTF-M11</strain>
    </source>
</reference>
<feature type="region of interest" description="Disordered" evidence="1">
    <location>
        <begin position="1"/>
        <end position="91"/>
    </location>
</feature>
<dbReference type="AlphaFoldDB" id="A0A9X1G046"/>
<comment type="caution">
    <text evidence="3">The sequence shown here is derived from an EMBL/GenBank/DDBJ whole genome shotgun (WGS) entry which is preliminary data.</text>
</comment>
<dbReference type="InterPro" id="IPR039448">
    <property type="entry name" value="Beta_helix"/>
</dbReference>
<dbReference type="EMBL" id="JAHXDN010000011">
    <property type="protein sequence ID" value="MBW4710771.1"/>
    <property type="molecule type" value="Genomic_DNA"/>
</dbReference>